<accession>A0ACC1NX76</accession>
<dbReference type="EMBL" id="JANJQO010000013">
    <property type="protein sequence ID" value="KAJ2983885.1"/>
    <property type="molecule type" value="Genomic_DNA"/>
</dbReference>
<comment type="caution">
    <text evidence="1">The sequence shown here is derived from an EMBL/GenBank/DDBJ whole genome shotgun (WGS) entry which is preliminary data.</text>
</comment>
<sequence>MSKQNPKISYAAKEATVAFSLAQEAWAKYQKFRPSYPQSILDLWFAYHRAHGGKFDSIHDVGAGGGILSEMLAKYFTHVTVSDPGESNLALARSILRPSSQFTFQRASGEESWLPPSSLDFVAMGESFHWMDTQPTLAAAAKSLRPGGTFAATFYSIVLQFPQDARLAVLMQQTEIEAYRHFFVHEGCFQLPHLKAAIRRIKRGTNGIELPSEEDGDFKNWTRININLHGRSDVEVFNSFPDEHFSMPPSYVKPSENVIDMEDKAWRTEADVDFVKGYLASLTLPYDQRCWELPSWVEFERIVNEEFGGKVTVEWPVSILLATKK</sequence>
<evidence type="ECO:0000313" key="2">
    <source>
        <dbReference type="Proteomes" id="UP001143910"/>
    </source>
</evidence>
<proteinExistence type="predicted"/>
<reference evidence="1" key="1">
    <citation type="submission" date="2022-08" db="EMBL/GenBank/DDBJ databases">
        <title>Genome Sequence of Lecanicillium fungicola.</title>
        <authorList>
            <person name="Buettner E."/>
        </authorList>
    </citation>
    <scope>NUCLEOTIDE SEQUENCE</scope>
    <source>
        <strain evidence="1">Babe33</strain>
    </source>
</reference>
<organism evidence="1 2">
    <name type="scientific">Zarea fungicola</name>
    <dbReference type="NCBI Taxonomy" id="93591"/>
    <lineage>
        <taxon>Eukaryota</taxon>
        <taxon>Fungi</taxon>
        <taxon>Dikarya</taxon>
        <taxon>Ascomycota</taxon>
        <taxon>Pezizomycotina</taxon>
        <taxon>Sordariomycetes</taxon>
        <taxon>Hypocreomycetidae</taxon>
        <taxon>Hypocreales</taxon>
        <taxon>Cordycipitaceae</taxon>
        <taxon>Zarea</taxon>
    </lineage>
</organism>
<keyword evidence="2" id="KW-1185">Reference proteome</keyword>
<dbReference type="Proteomes" id="UP001143910">
    <property type="component" value="Unassembled WGS sequence"/>
</dbReference>
<protein>
    <submittedName>
        <fullName evidence="1">Uncharacterized protein</fullName>
    </submittedName>
</protein>
<name>A0ACC1NX76_9HYPO</name>
<gene>
    <name evidence="1" type="ORF">NQ176_g372</name>
</gene>
<evidence type="ECO:0000313" key="1">
    <source>
        <dbReference type="EMBL" id="KAJ2983885.1"/>
    </source>
</evidence>